<organism evidence="2">
    <name type="scientific">Ustilaginoidea virens</name>
    <name type="common">Rice false smut fungus</name>
    <name type="synonym">Villosiclava virens</name>
    <dbReference type="NCBI Taxonomy" id="1159556"/>
    <lineage>
        <taxon>Eukaryota</taxon>
        <taxon>Fungi</taxon>
        <taxon>Dikarya</taxon>
        <taxon>Ascomycota</taxon>
        <taxon>Pezizomycotina</taxon>
        <taxon>Sordariomycetes</taxon>
        <taxon>Hypocreomycetidae</taxon>
        <taxon>Hypocreales</taxon>
        <taxon>Clavicipitaceae</taxon>
        <taxon>Ustilaginoidea</taxon>
    </lineage>
</organism>
<proteinExistence type="predicted"/>
<dbReference type="EMBL" id="KY617819">
    <property type="protein sequence ID" value="ARS01314.1"/>
    <property type="molecule type" value="Genomic_DNA"/>
</dbReference>
<evidence type="ECO:0000313" key="2">
    <source>
        <dbReference type="EMBL" id="ARS01314.1"/>
    </source>
</evidence>
<dbReference type="AlphaFoldDB" id="A0A1X9WE77"/>
<feature type="compositionally biased region" description="Polar residues" evidence="1">
    <location>
        <begin position="1"/>
        <end position="11"/>
    </location>
</feature>
<feature type="compositionally biased region" description="Basic residues" evidence="1">
    <location>
        <begin position="117"/>
        <end position="140"/>
    </location>
</feature>
<feature type="region of interest" description="Disordered" evidence="1">
    <location>
        <begin position="1"/>
        <end position="29"/>
    </location>
</feature>
<accession>A0A1X9WE77</accession>
<reference evidence="2" key="1">
    <citation type="submission" date="2017-02" db="EMBL/GenBank/DDBJ databases">
        <title>PCR markers derived from comparative genomics for detection and identification of the rice pathogen Ustilaginoidea virens in plant tissues.</title>
        <authorList>
            <person name="Tang J."/>
            <person name="Zheng L."/>
            <person name="Jia Q."/>
            <person name="Liu H."/>
            <person name="Hsiang T."/>
            <person name="Huang J."/>
        </authorList>
    </citation>
    <scope>NUCLEOTIDE SEQUENCE</scope>
    <source>
        <strain evidence="2">HWD-2</strain>
    </source>
</reference>
<sequence length="190" mass="21078">MAPSEPTSRQQTPRRVRTGGRVQQKLQAKASIDAAHVLDRRRHEPLLAPSDSLPQYRLDRYEYGAVAGRRNEIVNQTAQGRLHGKQASRQAVQHRGPSIRKSPNSFAPAPLGPPRNQTKKTASKTHGRSLHRQAKWRRATHLGARRDDLCKSLHLPGPSTIACRIPSVGANTRCDAMRCDAFAPIRSGRP</sequence>
<protein>
    <submittedName>
        <fullName evidence="2">Uncharacterized protein</fullName>
    </submittedName>
</protein>
<feature type="region of interest" description="Disordered" evidence="1">
    <location>
        <begin position="78"/>
        <end position="140"/>
    </location>
</feature>
<evidence type="ECO:0000256" key="1">
    <source>
        <dbReference type="SAM" id="MobiDB-lite"/>
    </source>
</evidence>
<name>A0A1X9WE77_USTVR</name>